<gene>
    <name evidence="5" type="primary">RE1</name>
    <name evidence="5" type="ORF">SNEC2469_LOCUS26178</name>
</gene>
<evidence type="ECO:0000313" key="5">
    <source>
        <dbReference type="EMBL" id="CAE7848057.1"/>
    </source>
</evidence>
<feature type="compositionally biased region" description="Basic and acidic residues" evidence="3">
    <location>
        <begin position="990"/>
        <end position="1011"/>
    </location>
</feature>
<dbReference type="EMBL" id="CAJNJA010052808">
    <property type="protein sequence ID" value="CAE7848057.1"/>
    <property type="molecule type" value="Genomic_DNA"/>
</dbReference>
<organism evidence="5 6">
    <name type="scientific">Symbiodinium necroappetens</name>
    <dbReference type="NCBI Taxonomy" id="1628268"/>
    <lineage>
        <taxon>Eukaryota</taxon>
        <taxon>Sar</taxon>
        <taxon>Alveolata</taxon>
        <taxon>Dinophyceae</taxon>
        <taxon>Suessiales</taxon>
        <taxon>Symbiodiniaceae</taxon>
        <taxon>Symbiodinium</taxon>
    </lineage>
</organism>
<feature type="region of interest" description="Disordered" evidence="3">
    <location>
        <begin position="990"/>
        <end position="1032"/>
    </location>
</feature>
<evidence type="ECO:0000256" key="3">
    <source>
        <dbReference type="SAM" id="MobiDB-lite"/>
    </source>
</evidence>
<dbReference type="Proteomes" id="UP000601435">
    <property type="component" value="Unassembled WGS sequence"/>
</dbReference>
<sequence length="2786" mass="302577">MERDFRLKPPVLPGSRRTSLCFWAPGGACYRRQLDAACYPPGRVRKIVWEGCRCLTNWALELDDGSFESPSQVAGRNWRNCAGEAHLDGDEYILGMTQYGGGYCNFYGGWGRRFDFFTNKRTVNVKAPGKPQLHVASEIARRAVTVSRTKEGGKFFLFHKSEWLSIFGLLPSQAPVKTRVKQLRQTEIVWEGEVVVWGNSNGLHGRRSHEGDPGQWQLNDLLVPFAGPDAGAIDFLLSNRASAAVVGSFLAGVAEKDMKSSTKEGVVNLEEKVQFSMRLQPGKQILGPFVGPVAGLYPEGRVSQVGLADVCFPEPPVASRNETAGNQSDEVPQAKSVPTPSCGGTGGGAACKFPFEFNGKTYETCTKEGHDRPWCFTVAGDNTWGNCDCAASLISLGSATSTLVAAKKTGGMAEGSPTAEAAGARAVNVGPGGLIDTKAYGKLRSFDGKEDSWATWSFVARSYFTLLSPDFDALLDAVEAQPLGGMRLARLSSNGLVHAKTLYHILAQSVEGKALSILMNVEKQNGFEGWKALVEAYQPDLGGRHTSMLMGIISPAWEKSAEATFLEDLENWEVLIRRYQDQATDVVTSATKIAILMKYAPASLRNALRTNATNMGTDYDKVKKFIRDWLQSGVTYGSAGEIKPAGQASDKGPAPMDVGAVGYDNKGKAKGKDGKGKKGKKGDKGGKPGQPGKSSAATFQGECGGKTTAAVESSPTSPTGTAAAVYYDISGGEAEHEAEDEEDDEIRWVMAINAGSLEEPDQNQDDQPELVLYDSGSDENVFPYHWGTDAFDQDSEITLRTVAGGLLSQGRQRRLQFEVLTVEGTMAKVEGTFQVSRSCVKPVVSAGKLLKKGFHAQLTKSGGYVWHPGGLHFELTVRGNSTYFWVRNVRAVPAEGASQPSSPTTRFRTAAPVEQGGDPDEWEQAGQEHGDEAAEEDVIQIGGDVNFERRGKSKLTPFDKVEKLKARLKELGKPRYGTKAELWSRLEKAEKEHMKTQRQHQERQRKLREGVAEPVEAPPGPQEPTPEQRAQHELTHLPPEPWCEHCIKGRAIDTAHRQVPLELKATNPRVEVDYSFIKVDGTAAEMDESTEVILSAWDEATGMATAACLPSKNYDPDYVSRWLAEFVASLGHTRVVIRTDGEPAVQAISKRLLDTFRKDLVVGVRGVKATAETAPRYSSQSMGGVGAFQRTLKTDILTMRYDLEARYATKDAFDTAYTGEVLPFGETAMFRTPISKTGAVQGRKRQLKGDSLWRQGIFLGKSVASNEFLFGTEDGVYSGRGVRRLAAAQRANKELFDKFVGLPWDVKTTLKGPRRLATSRGGAEAQPPMAMEGASAPETPAMDIPATPGATNAAPSTPKALLGEARAEKPKKRRTMEEEARDHLAERDAEDANIAARSGSSASGQGGAAEPGMEVEHSQQRKRAPGQPEAEPKRLKIGGTVAATLYKPQEELDTYEQYEQAWWDAEGDNGEGDKEILDFNTRIPEVTAGKMAELAKMDKYDTYEPRPLEEAKGKKILDSTWVITEKPNRTVKCRFCSWDLNSKSVRTDVFAVASSQATSRIIDSIGVKKGYVFFTLDAENAFWQVPIDEGEGLEEFHNLLLGACAVEVVHMDLHADLLGPVVKEPRCHHRPVEALAPCLQGCPIHELLPSHAAAVPFLLQLPDHPGAQALFSPLLQPLVEHLRRLRTISHQGMFVQPNPKYLQSMLKALGLEQANPAPTPEVTTQTPDEEQFLDESMAKVFRSCVGKALYLSFDRPDIQHAVRELTKEMKAPTATGMNALRRLARYVKGTAGYGVWLPAGGDTDSLQVASDTDWASCKKTRKSCAGGVFMWGGCLIGSYSRGLSMICLSSGEAEFNGGVIATSEGIFCKEVLDFFRIPVVLKIYLDSSAARGVFQREGVGADAVDTQNNAADIHTKAMGTERFVMLRTMLGVIDNVPGQAEMRAEVAKNMFNSIKKSVGAMNAKKMAAAIMATQLPTVQATELVTTGGQLEVTAQGGGYMTMVLAALAVMIATVFWFCRCTGPNKTMRDTATQTAAQELSACIPNRKLQDMYVTGQGERVHFDDDCPYIRGHQRRLKHPCSRCMNAATELWVGGDAVFCTDKYRDTPLQPFKVRVKEGSLANIGPNYFTDLAKSTGGKSFEYALLTTSTRSADSGYSSCWDIGELQFFSDRMCRNQITVNSRSISVSTYEDGLQSHEYQEISKDMLCRAGADGQWYLGGRRSARGGLYDSLDACKDLCTTERSCTFFGHRAKDGRCEFFTAFGDCENKMGGAPGFAMYKKLKPLQTATAHEVSCAKMALLPVKKGSMEARCRSGNDLGDGFEYIFNVGAGTSAADCGEVARMQWTRSQGEASTCECCMRPKKAEDGPWPVASKSNTRCKVFDVTAKVAVNNVGECQGKAVDAGHAFFSLFDVGGPSGRKECLTSATCTLVQEARGWRVYGRHPAGQQEAFGRGSAALGIAQGVSEWTEIAEPSLAISKLVDGLDVTPLRAWGRQAVWVRAVPGEVGCIKVFQSAAEFSGCRPSAAVQVKRRAGPGAAWMRLATAVWPSTSPSWIRIGLAESRCVGTKNRELPRGFSAPSKVPVLAPLSIADIFRGAAAGDWGPAAEGKHFIAVTTYPKKDGSQGLRVLFGDRYPQTAPAVNLPPSDCQFGGGFGTGSMPLLQARKTRQVSWPGATWKIYEGPMTVSIDFGHSDENVKCVDPDEVGAALGWRQILVAALKSISCRLRHVMRRCGGCCKLKCRASLSRLAVLFARKPPSAWTFFSGLRVSRAASGVGKSFVVLLASSG</sequence>
<keyword evidence="2" id="KW-1015">Disulfide bond</keyword>
<comment type="caution">
    <text evidence="5">The sequence shown here is derived from an EMBL/GenBank/DDBJ whole genome shotgun (WGS) entry which is preliminary data.</text>
</comment>
<feature type="region of interest" description="Disordered" evidence="3">
    <location>
        <begin position="1313"/>
        <end position="1437"/>
    </location>
</feature>
<evidence type="ECO:0000313" key="6">
    <source>
        <dbReference type="Proteomes" id="UP000601435"/>
    </source>
</evidence>
<protein>
    <submittedName>
        <fullName evidence="5">RE1 protein</fullName>
    </submittedName>
</protein>
<evidence type="ECO:0000256" key="1">
    <source>
        <dbReference type="ARBA" id="ARBA00022737"/>
    </source>
</evidence>
<feature type="compositionally biased region" description="Polar residues" evidence="3">
    <location>
        <begin position="320"/>
        <end position="330"/>
    </location>
</feature>
<evidence type="ECO:0000259" key="4">
    <source>
        <dbReference type="PROSITE" id="PS51092"/>
    </source>
</evidence>
<dbReference type="Gene3D" id="2.10.10.10">
    <property type="entry name" value="Fibronectin, type II, collagen-binding"/>
    <property type="match status" value="1"/>
</dbReference>
<feature type="compositionally biased region" description="Polar residues" evidence="3">
    <location>
        <begin position="898"/>
        <end position="907"/>
    </location>
</feature>
<feature type="domain" description="Fibronectin type-II" evidence="4">
    <location>
        <begin position="346"/>
        <end position="389"/>
    </location>
</feature>
<accession>A0A813A3C9</accession>
<dbReference type="SMART" id="SM00059">
    <property type="entry name" value="FN2"/>
    <property type="match status" value="1"/>
</dbReference>
<feature type="compositionally biased region" description="Basic and acidic residues" evidence="3">
    <location>
        <begin position="1375"/>
        <end position="1387"/>
    </location>
</feature>
<dbReference type="PANTHER" id="PTHR11439">
    <property type="entry name" value="GAG-POL-RELATED RETROTRANSPOSON"/>
    <property type="match status" value="1"/>
</dbReference>
<dbReference type="InterPro" id="IPR013806">
    <property type="entry name" value="Kringle-like"/>
</dbReference>
<keyword evidence="6" id="KW-1185">Reference proteome</keyword>
<evidence type="ECO:0000256" key="2">
    <source>
        <dbReference type="ARBA" id="ARBA00023157"/>
    </source>
</evidence>
<feature type="region of interest" description="Disordered" evidence="3">
    <location>
        <begin position="894"/>
        <end position="935"/>
    </location>
</feature>
<dbReference type="OrthoDB" id="420003at2759"/>
<reference evidence="5" key="1">
    <citation type="submission" date="2021-02" db="EMBL/GenBank/DDBJ databases">
        <authorList>
            <person name="Dougan E. K."/>
            <person name="Rhodes N."/>
            <person name="Thang M."/>
            <person name="Chan C."/>
        </authorList>
    </citation>
    <scope>NUCLEOTIDE SEQUENCE</scope>
</reference>
<dbReference type="InterPro" id="IPR000562">
    <property type="entry name" value="FN_type2_dom"/>
</dbReference>
<dbReference type="InterPro" id="IPR036943">
    <property type="entry name" value="FN_type2_sf"/>
</dbReference>
<dbReference type="PANTHER" id="PTHR11439:SF463">
    <property type="entry name" value="REVERSE TRANSCRIPTASE TY1_COPIA-TYPE DOMAIN-CONTAINING PROTEIN"/>
    <property type="match status" value="1"/>
</dbReference>
<dbReference type="SUPFAM" id="SSF57440">
    <property type="entry name" value="Kringle-like"/>
    <property type="match status" value="1"/>
</dbReference>
<keyword evidence="1" id="KW-0677">Repeat</keyword>
<dbReference type="Pfam" id="PF00040">
    <property type="entry name" value="fn2"/>
    <property type="match status" value="1"/>
</dbReference>
<feature type="region of interest" description="Disordered" evidence="3">
    <location>
        <begin position="640"/>
        <end position="701"/>
    </location>
</feature>
<feature type="region of interest" description="Disordered" evidence="3">
    <location>
        <begin position="318"/>
        <end position="340"/>
    </location>
</feature>
<feature type="compositionally biased region" description="Basic and acidic residues" evidence="3">
    <location>
        <begin position="665"/>
        <end position="686"/>
    </location>
</feature>
<dbReference type="PROSITE" id="PS51092">
    <property type="entry name" value="FN2_2"/>
    <property type="match status" value="1"/>
</dbReference>
<proteinExistence type="predicted"/>
<name>A0A813A3C9_9DINO</name>
<dbReference type="CDD" id="cd09272">
    <property type="entry name" value="RNase_HI_RT_Ty1"/>
    <property type="match status" value="1"/>
</dbReference>